<dbReference type="EMBL" id="WWNE01000018">
    <property type="protein sequence ID" value="NBG67485.1"/>
    <property type="molecule type" value="Genomic_DNA"/>
</dbReference>
<dbReference type="SUPFAM" id="SSF55961">
    <property type="entry name" value="Bet v1-like"/>
    <property type="match status" value="1"/>
</dbReference>
<evidence type="ECO:0000313" key="2">
    <source>
        <dbReference type="EMBL" id="NBG67485.1"/>
    </source>
</evidence>
<sequence>MSEKIEYQLEFPVKSSPKILYNFIATPSGLSEWFADNVNSRGSKFTFIWDGSEEVAELITKKAGSHIKFKWEEEDDGTFFEFRIRIDELTKDAALIITDFAEEDEMDEARMLWESQVSELLSVIGG</sequence>
<dbReference type="Gene3D" id="3.30.530.20">
    <property type="match status" value="1"/>
</dbReference>
<dbReference type="RefSeq" id="WP_160634428.1">
    <property type="nucleotide sequence ID" value="NZ_WWNE01000018.1"/>
</dbReference>
<comment type="caution">
    <text evidence="2">The sequence shown here is derived from an EMBL/GenBank/DDBJ whole genome shotgun (WGS) entry which is preliminary data.</text>
</comment>
<dbReference type="InterPro" id="IPR045736">
    <property type="entry name" value="START_2"/>
</dbReference>
<accession>A0A6N9NSX9</accession>
<feature type="domain" description="START-like" evidence="1">
    <location>
        <begin position="1"/>
        <end position="125"/>
    </location>
</feature>
<evidence type="ECO:0000313" key="3">
    <source>
        <dbReference type="Proteomes" id="UP000470771"/>
    </source>
</evidence>
<organism evidence="2 3">
    <name type="scientific">Acidiluteibacter ferrifornacis</name>
    <dbReference type="NCBI Taxonomy" id="2692424"/>
    <lineage>
        <taxon>Bacteria</taxon>
        <taxon>Pseudomonadati</taxon>
        <taxon>Bacteroidota</taxon>
        <taxon>Flavobacteriia</taxon>
        <taxon>Flavobacteriales</taxon>
        <taxon>Cryomorphaceae</taxon>
        <taxon>Acidiluteibacter</taxon>
    </lineage>
</organism>
<protein>
    <submittedName>
        <fullName evidence="2">SRPBCC domain-containing protein</fullName>
    </submittedName>
</protein>
<dbReference type="InterPro" id="IPR023393">
    <property type="entry name" value="START-like_dom_sf"/>
</dbReference>
<gene>
    <name evidence="2" type="ORF">GQN54_15260</name>
</gene>
<keyword evidence="3" id="KW-1185">Reference proteome</keyword>
<dbReference type="AlphaFoldDB" id="A0A6N9NSX9"/>
<proteinExistence type="predicted"/>
<reference evidence="2 3" key="1">
    <citation type="submission" date="2019-12" db="EMBL/GenBank/DDBJ databases">
        <authorList>
            <person name="Zhao J."/>
        </authorList>
    </citation>
    <scope>NUCLEOTIDE SEQUENCE [LARGE SCALE GENOMIC DNA]</scope>
    <source>
        <strain evidence="2 3">S-15</strain>
    </source>
</reference>
<dbReference type="Pfam" id="PF19569">
    <property type="entry name" value="START_2"/>
    <property type="match status" value="1"/>
</dbReference>
<name>A0A6N9NSX9_9FLAO</name>
<evidence type="ECO:0000259" key="1">
    <source>
        <dbReference type="Pfam" id="PF19569"/>
    </source>
</evidence>
<dbReference type="Proteomes" id="UP000470771">
    <property type="component" value="Unassembled WGS sequence"/>
</dbReference>